<dbReference type="Proteomes" id="UP001054902">
    <property type="component" value="Unassembled WGS sequence"/>
</dbReference>
<comment type="caution">
    <text evidence="10">The sequence shown here is derived from an EMBL/GenBank/DDBJ whole genome shotgun (WGS) entry which is preliminary data.</text>
</comment>
<dbReference type="InterPro" id="IPR009003">
    <property type="entry name" value="Peptidase_S1_PA"/>
</dbReference>
<evidence type="ECO:0000256" key="4">
    <source>
        <dbReference type="ARBA" id="ARBA00023026"/>
    </source>
</evidence>
<evidence type="ECO:0000256" key="3">
    <source>
        <dbReference type="ARBA" id="ARBA00022825"/>
    </source>
</evidence>
<evidence type="ECO:0000313" key="10">
    <source>
        <dbReference type="EMBL" id="GFH52991.1"/>
    </source>
</evidence>
<feature type="chain" id="PRO_5041968623" description="Peptidase S1 domain-containing protein" evidence="8">
    <location>
        <begin position="20"/>
        <end position="476"/>
    </location>
</feature>
<evidence type="ECO:0000259" key="9">
    <source>
        <dbReference type="PROSITE" id="PS50240"/>
    </source>
</evidence>
<dbReference type="Gene3D" id="2.40.10.10">
    <property type="entry name" value="Trypsin-like serine proteases"/>
    <property type="match status" value="1"/>
</dbReference>
<dbReference type="SUPFAM" id="SSF50494">
    <property type="entry name" value="Trypsin-like serine proteases"/>
    <property type="match status" value="1"/>
</dbReference>
<dbReference type="PANTHER" id="PTHR24252">
    <property type="entry name" value="ACROSIN-RELATED"/>
    <property type="match status" value="1"/>
</dbReference>
<proteinExistence type="predicted"/>
<gene>
    <name evidence="10" type="ORF">CTEN210_09467</name>
</gene>
<dbReference type="FunFam" id="2.40.10.10:FF:000036">
    <property type="entry name" value="Trypsin beta"/>
    <property type="match status" value="1"/>
</dbReference>
<dbReference type="InterPro" id="IPR001254">
    <property type="entry name" value="Trypsin_dom"/>
</dbReference>
<dbReference type="PRINTS" id="PR00722">
    <property type="entry name" value="CHYMOTRYPSIN"/>
</dbReference>
<evidence type="ECO:0000256" key="1">
    <source>
        <dbReference type="ARBA" id="ARBA00022670"/>
    </source>
</evidence>
<dbReference type="Pfam" id="PF00089">
    <property type="entry name" value="Trypsin"/>
    <property type="match status" value="1"/>
</dbReference>
<keyword evidence="11" id="KW-1185">Reference proteome</keyword>
<dbReference type="InterPro" id="IPR033116">
    <property type="entry name" value="TRYPSIN_SER"/>
</dbReference>
<dbReference type="InterPro" id="IPR018114">
    <property type="entry name" value="TRYPSIN_HIS"/>
</dbReference>
<dbReference type="SMART" id="SM00020">
    <property type="entry name" value="Tryp_SPc"/>
    <property type="match status" value="1"/>
</dbReference>
<evidence type="ECO:0000256" key="5">
    <source>
        <dbReference type="ARBA" id="ARBA00023157"/>
    </source>
</evidence>
<evidence type="ECO:0000256" key="2">
    <source>
        <dbReference type="ARBA" id="ARBA00022801"/>
    </source>
</evidence>
<feature type="signal peptide" evidence="8">
    <location>
        <begin position="1"/>
        <end position="19"/>
    </location>
</feature>
<sequence length="476" mass="52624">MKLFIPTLIFCCNAFLASAIQVSDNKDDEKNERKLQQGFPPNDMPPMNFLPPTDIPVPGDLGSTGGFPIGGFPTTGSNTVGGFPSGVGGVTDTGASNVHIGGPGDDDHNGDPNSIINGVLAQKGDYPWYARIMKTSGSQWCGGSLIAEDWVLTAAHCFPPGVSGLNVFVGALCMDSYTNCDQKVEAFTIRQVILHPQYDPNTWANDYALIRLNGKSSVAPVYIDNMNLSWGFGSRKPLRVAGFGATTSDGSTYPTKLYHADMGYVPPSECKQMMGSNRIQDNMLCAIGNNQDACYGDSGGPLFDHQSQRLMGLVSWGYGCNIGYPTVFARIASQFDWLRNTVCPNTEKKPEFCGQRMSSKPTCKKLKHRVLELEFETDNWAPEDNTVKVWVRNKYGEFVRRRMNVKYIEQRNALFTKYKCLNKNKCYKFVMFDKNGDGICCNHGAGKYSLTFNDLPIVINRSFTNQHEDVIYFGNC</sequence>
<dbReference type="PANTHER" id="PTHR24252:SF7">
    <property type="entry name" value="HYALIN"/>
    <property type="match status" value="1"/>
</dbReference>
<dbReference type="FunFam" id="2.40.10.10:FF:000068">
    <property type="entry name" value="transmembrane protease serine 2"/>
    <property type="match status" value="1"/>
</dbReference>
<name>A0AAD3CVH1_9STRA</name>
<dbReference type="AlphaFoldDB" id="A0AAD3CVH1"/>
<keyword evidence="1 6" id="KW-0645">Protease</keyword>
<dbReference type="InterPro" id="IPR043504">
    <property type="entry name" value="Peptidase_S1_PA_chymotrypsin"/>
</dbReference>
<organism evidence="10 11">
    <name type="scientific">Chaetoceros tenuissimus</name>
    <dbReference type="NCBI Taxonomy" id="426638"/>
    <lineage>
        <taxon>Eukaryota</taxon>
        <taxon>Sar</taxon>
        <taxon>Stramenopiles</taxon>
        <taxon>Ochrophyta</taxon>
        <taxon>Bacillariophyta</taxon>
        <taxon>Coscinodiscophyceae</taxon>
        <taxon>Chaetocerotophycidae</taxon>
        <taxon>Chaetocerotales</taxon>
        <taxon>Chaetocerotaceae</taxon>
        <taxon>Chaetoceros</taxon>
    </lineage>
</organism>
<keyword evidence="4" id="KW-0843">Virulence</keyword>
<dbReference type="EMBL" id="BLLK01000046">
    <property type="protein sequence ID" value="GFH52991.1"/>
    <property type="molecule type" value="Genomic_DNA"/>
</dbReference>
<keyword evidence="5" id="KW-1015">Disulfide bond</keyword>
<keyword evidence="8" id="KW-0732">Signal</keyword>
<feature type="domain" description="Peptidase S1" evidence="9">
    <location>
        <begin position="115"/>
        <end position="343"/>
    </location>
</feature>
<evidence type="ECO:0000256" key="8">
    <source>
        <dbReference type="SAM" id="SignalP"/>
    </source>
</evidence>
<feature type="compositionally biased region" description="Basic and acidic residues" evidence="7">
    <location>
        <begin position="24"/>
        <end position="35"/>
    </location>
</feature>
<dbReference type="PROSITE" id="PS50240">
    <property type="entry name" value="TRYPSIN_DOM"/>
    <property type="match status" value="1"/>
</dbReference>
<accession>A0AAD3CVH1</accession>
<feature type="region of interest" description="Disordered" evidence="7">
    <location>
        <begin position="24"/>
        <end position="46"/>
    </location>
</feature>
<dbReference type="PROSITE" id="PS00135">
    <property type="entry name" value="TRYPSIN_SER"/>
    <property type="match status" value="1"/>
</dbReference>
<keyword evidence="3 6" id="KW-0720">Serine protease</keyword>
<dbReference type="GO" id="GO:0006508">
    <property type="term" value="P:proteolysis"/>
    <property type="evidence" value="ECO:0007669"/>
    <property type="project" value="UniProtKB-KW"/>
</dbReference>
<evidence type="ECO:0000313" key="11">
    <source>
        <dbReference type="Proteomes" id="UP001054902"/>
    </source>
</evidence>
<reference evidence="10 11" key="1">
    <citation type="journal article" date="2021" name="Sci. Rep.">
        <title>The genome of the diatom Chaetoceros tenuissimus carries an ancient integrated fragment of an extant virus.</title>
        <authorList>
            <person name="Hongo Y."/>
            <person name="Kimura K."/>
            <person name="Takaki Y."/>
            <person name="Yoshida Y."/>
            <person name="Baba S."/>
            <person name="Kobayashi G."/>
            <person name="Nagasaki K."/>
            <person name="Hano T."/>
            <person name="Tomaru Y."/>
        </authorList>
    </citation>
    <scope>NUCLEOTIDE SEQUENCE [LARGE SCALE GENOMIC DNA]</scope>
    <source>
        <strain evidence="10 11">NIES-3715</strain>
    </source>
</reference>
<keyword evidence="2 6" id="KW-0378">Hydrolase</keyword>
<dbReference type="GO" id="GO:0004252">
    <property type="term" value="F:serine-type endopeptidase activity"/>
    <property type="evidence" value="ECO:0007669"/>
    <property type="project" value="InterPro"/>
</dbReference>
<evidence type="ECO:0000256" key="6">
    <source>
        <dbReference type="RuleBase" id="RU363034"/>
    </source>
</evidence>
<dbReference type="InterPro" id="IPR001314">
    <property type="entry name" value="Peptidase_S1A"/>
</dbReference>
<dbReference type="CDD" id="cd00190">
    <property type="entry name" value="Tryp_SPc"/>
    <property type="match status" value="1"/>
</dbReference>
<protein>
    <recommendedName>
        <fullName evidence="9">Peptidase S1 domain-containing protein</fullName>
    </recommendedName>
</protein>
<dbReference type="PROSITE" id="PS00134">
    <property type="entry name" value="TRYPSIN_HIS"/>
    <property type="match status" value="1"/>
</dbReference>
<evidence type="ECO:0000256" key="7">
    <source>
        <dbReference type="SAM" id="MobiDB-lite"/>
    </source>
</evidence>